<accession>A0A9Q1K6P3</accession>
<dbReference type="AlphaFoldDB" id="A0A9Q1K6P3"/>
<name>A0A9Q1K6P3_9CARY</name>
<dbReference type="Proteomes" id="UP001153076">
    <property type="component" value="Unassembled WGS sequence"/>
</dbReference>
<dbReference type="GO" id="GO:0032544">
    <property type="term" value="P:plastid translation"/>
    <property type="evidence" value="ECO:0007669"/>
    <property type="project" value="TreeGrafter"/>
</dbReference>
<feature type="compositionally biased region" description="Polar residues" evidence="1">
    <location>
        <begin position="142"/>
        <end position="151"/>
    </location>
</feature>
<dbReference type="PANTHER" id="PTHR34678:SF1">
    <property type="entry name" value="LARGE RIBOSOMAL SUBUNIT PROTEIN CL37"/>
    <property type="match status" value="1"/>
</dbReference>
<dbReference type="PANTHER" id="PTHR34678">
    <property type="entry name" value="50S RIBOSOMAL PROTEIN 5, CHLOROPLASTIC"/>
    <property type="match status" value="1"/>
</dbReference>
<feature type="region of interest" description="Disordered" evidence="1">
    <location>
        <begin position="118"/>
        <end position="151"/>
    </location>
</feature>
<dbReference type="OrthoDB" id="782293at2759"/>
<evidence type="ECO:0000313" key="3">
    <source>
        <dbReference type="Proteomes" id="UP001153076"/>
    </source>
</evidence>
<dbReference type="InterPro" id="IPR040307">
    <property type="entry name" value="Ribosomal_cL37"/>
</dbReference>
<keyword evidence="3" id="KW-1185">Reference proteome</keyword>
<sequence length="151" mass="16601">MAVLSPILAPFLSPTSPQPSMAFPSSATTRLQVVSLGLSPISGHGFHVVTPVAAQKRGAVIAMASADAQEPGTEGGGEPEAKESKIEVQNLPLESKEQLKLEQKMRIKMEKKIRLHRKRLLRKRRMRKKGRWPPSKMKKLKNCTSAGPQQT</sequence>
<dbReference type="GO" id="GO:0009535">
    <property type="term" value="C:chloroplast thylakoid membrane"/>
    <property type="evidence" value="ECO:0007669"/>
    <property type="project" value="TreeGrafter"/>
</dbReference>
<comment type="caution">
    <text evidence="2">The sequence shown here is derived from an EMBL/GenBank/DDBJ whole genome shotgun (WGS) entry which is preliminary data.</text>
</comment>
<reference evidence="2" key="1">
    <citation type="submission" date="2022-04" db="EMBL/GenBank/DDBJ databases">
        <title>Carnegiea gigantea Genome sequencing and assembly v2.</title>
        <authorList>
            <person name="Copetti D."/>
            <person name="Sanderson M.J."/>
            <person name="Burquez A."/>
            <person name="Wojciechowski M.F."/>
        </authorList>
    </citation>
    <scope>NUCLEOTIDE SEQUENCE</scope>
    <source>
        <strain evidence="2">SGP5-SGP5p</strain>
        <tissue evidence="2">Aerial part</tissue>
    </source>
</reference>
<evidence type="ECO:0000256" key="1">
    <source>
        <dbReference type="SAM" id="MobiDB-lite"/>
    </source>
</evidence>
<proteinExistence type="predicted"/>
<gene>
    <name evidence="2" type="ORF">Cgig2_020395</name>
</gene>
<evidence type="ECO:0008006" key="4">
    <source>
        <dbReference type="Google" id="ProtNLM"/>
    </source>
</evidence>
<dbReference type="EMBL" id="JAKOGI010000302">
    <property type="protein sequence ID" value="KAJ8437376.1"/>
    <property type="molecule type" value="Genomic_DNA"/>
</dbReference>
<feature type="region of interest" description="Disordered" evidence="1">
    <location>
        <begin position="66"/>
        <end position="95"/>
    </location>
</feature>
<evidence type="ECO:0000313" key="2">
    <source>
        <dbReference type="EMBL" id="KAJ8437376.1"/>
    </source>
</evidence>
<feature type="compositionally biased region" description="Basic residues" evidence="1">
    <location>
        <begin position="118"/>
        <end position="141"/>
    </location>
</feature>
<dbReference type="CDD" id="cd23709">
    <property type="entry name" value="Psrp5_CTD"/>
    <property type="match status" value="1"/>
</dbReference>
<protein>
    <recommendedName>
        <fullName evidence="4">50S ribosomal protein 5, chloroplastic</fullName>
    </recommendedName>
</protein>
<organism evidence="2 3">
    <name type="scientific">Carnegiea gigantea</name>
    <dbReference type="NCBI Taxonomy" id="171969"/>
    <lineage>
        <taxon>Eukaryota</taxon>
        <taxon>Viridiplantae</taxon>
        <taxon>Streptophyta</taxon>
        <taxon>Embryophyta</taxon>
        <taxon>Tracheophyta</taxon>
        <taxon>Spermatophyta</taxon>
        <taxon>Magnoliopsida</taxon>
        <taxon>eudicotyledons</taxon>
        <taxon>Gunneridae</taxon>
        <taxon>Pentapetalae</taxon>
        <taxon>Caryophyllales</taxon>
        <taxon>Cactineae</taxon>
        <taxon>Cactaceae</taxon>
        <taxon>Cactoideae</taxon>
        <taxon>Echinocereeae</taxon>
        <taxon>Carnegiea</taxon>
    </lineage>
</organism>